<comment type="subcellular location">
    <subcellularLocation>
        <location evidence="1">Periplasm</location>
    </subcellularLocation>
</comment>
<comment type="similarity">
    <text evidence="3">Belongs to the OpgD/OpgG family.</text>
</comment>
<protein>
    <recommendedName>
        <fullName evidence="4">Glucans biosynthesis protein G</fullName>
    </recommendedName>
</protein>
<evidence type="ECO:0000313" key="8">
    <source>
        <dbReference type="Proteomes" id="UP001337723"/>
    </source>
</evidence>
<dbReference type="PIRSF" id="PIRSF006281">
    <property type="entry name" value="MdoG"/>
    <property type="match status" value="1"/>
</dbReference>
<dbReference type="InterPro" id="IPR007444">
    <property type="entry name" value="Glucan_biosyn_MdoG_C"/>
</dbReference>
<dbReference type="SUPFAM" id="SSF81296">
    <property type="entry name" value="E set domains"/>
    <property type="match status" value="1"/>
</dbReference>
<evidence type="ECO:0000256" key="1">
    <source>
        <dbReference type="ARBA" id="ARBA00004418"/>
    </source>
</evidence>
<dbReference type="PANTHER" id="PTHR30504:SF4">
    <property type="entry name" value="GLUCANS BIOSYNTHESIS PROTEIN G"/>
    <property type="match status" value="1"/>
</dbReference>
<evidence type="ECO:0000256" key="4">
    <source>
        <dbReference type="ARBA" id="ARBA00015376"/>
    </source>
</evidence>
<evidence type="ECO:0000259" key="6">
    <source>
        <dbReference type="Pfam" id="PF04349"/>
    </source>
</evidence>
<dbReference type="PANTHER" id="PTHR30504">
    <property type="entry name" value="GLUCANS BIOSYNTHESIS PROTEIN"/>
    <property type="match status" value="1"/>
</dbReference>
<accession>A0AA48HA52</accession>
<proteinExistence type="inferred from homology"/>
<dbReference type="Gene3D" id="2.70.98.10">
    <property type="match status" value="1"/>
</dbReference>
<comment type="pathway">
    <text evidence="2">Glycan metabolism; osmoregulated periplasmic glucan (OPG) biosynthesis.</text>
</comment>
<dbReference type="PROSITE" id="PS51318">
    <property type="entry name" value="TAT"/>
    <property type="match status" value="1"/>
</dbReference>
<dbReference type="Pfam" id="PF04349">
    <property type="entry name" value="MdoG"/>
    <property type="match status" value="1"/>
</dbReference>
<dbReference type="GO" id="GO:0030246">
    <property type="term" value="F:carbohydrate binding"/>
    <property type="evidence" value="ECO:0007669"/>
    <property type="project" value="InterPro"/>
</dbReference>
<gene>
    <name evidence="7" type="primary">opgG</name>
    <name evidence="7" type="ORF">MACH21_18900</name>
</gene>
<dbReference type="GO" id="GO:0003824">
    <property type="term" value="F:catalytic activity"/>
    <property type="evidence" value="ECO:0007669"/>
    <property type="project" value="InterPro"/>
</dbReference>
<feature type="domain" description="Glucan biosynthesis periplasmic MdoG C-terminal" evidence="6">
    <location>
        <begin position="34"/>
        <end position="497"/>
    </location>
</feature>
<dbReference type="Proteomes" id="UP001337723">
    <property type="component" value="Chromosome"/>
</dbReference>
<dbReference type="Gene3D" id="2.60.40.10">
    <property type="entry name" value="Immunoglobulins"/>
    <property type="match status" value="1"/>
</dbReference>
<dbReference type="EMBL" id="AP027266">
    <property type="protein sequence ID" value="BDW85713.1"/>
    <property type="molecule type" value="Genomic_DNA"/>
</dbReference>
<dbReference type="InterPro" id="IPR014756">
    <property type="entry name" value="Ig_E-set"/>
</dbReference>
<dbReference type="KEGG" id="rmai:MACH21_18900"/>
<evidence type="ECO:0000256" key="3">
    <source>
        <dbReference type="ARBA" id="ARBA00009284"/>
    </source>
</evidence>
<dbReference type="InterPro" id="IPR014718">
    <property type="entry name" value="GH-type_carb-bd"/>
</dbReference>
<organism evidence="7 8">
    <name type="scientific">Roseicyclus marinus</name>
    <dbReference type="NCBI Taxonomy" id="2161673"/>
    <lineage>
        <taxon>Bacteria</taxon>
        <taxon>Pseudomonadati</taxon>
        <taxon>Pseudomonadota</taxon>
        <taxon>Alphaproteobacteria</taxon>
        <taxon>Rhodobacterales</taxon>
        <taxon>Roseobacteraceae</taxon>
        <taxon>Roseicyclus</taxon>
    </lineage>
</organism>
<dbReference type="AlphaFoldDB" id="A0AA48HA52"/>
<dbReference type="SUPFAM" id="SSF74650">
    <property type="entry name" value="Galactose mutarotase-like"/>
    <property type="match status" value="1"/>
</dbReference>
<keyword evidence="5" id="KW-0574">Periplasm</keyword>
<dbReference type="InterPro" id="IPR013783">
    <property type="entry name" value="Ig-like_fold"/>
</dbReference>
<evidence type="ECO:0000256" key="5">
    <source>
        <dbReference type="ARBA" id="ARBA00022764"/>
    </source>
</evidence>
<dbReference type="GO" id="GO:0051274">
    <property type="term" value="P:beta-glucan biosynthetic process"/>
    <property type="evidence" value="ECO:0007669"/>
    <property type="project" value="TreeGrafter"/>
</dbReference>
<dbReference type="InterPro" id="IPR014438">
    <property type="entry name" value="Glucan_biosyn_MdoG/MdoD"/>
</dbReference>
<sequence length="505" mass="54503">MMRRRDLLGGALAAAALTPGLRLSAQTPALAPGQTLIEAARALAAQAYVAPTGDLPPPFAGLTYDSYRAIRPVAGRAAMLPLGADYAVDLLPPGLFFPDPVSIDLPSDTGFRSIDLTPDLFDFHERYFDTIPDTAPGAGFSGLRLRHPLNAPDVLDEVLVVQGASYFRAIGRAMAYGLSARAVALGTGGPVPEEFPRFTHLRLHPPVAGTIRLEAVIDSPSLAGHVDMILRPGADTVMDMAVTILPRREIADIGVAPLTSMYLKGPMRAAVSDDFRPRVHDSDVLMVRNGAGETLWRPIANPARVETSALQDDGPRAFGLWQTPRAFEDFEDSEARYHDRPSATVEPQEDWGRGAVILVEIPTGDEFMDNIVAFWRPEVPLAAGSEHRFAYRLTWTRRDPGADALMPLRQSRSGREHDRPGTRRFVVDFAGPPEALVADLSATPGEVSGASVFALPEGRGTRVTFLLTPGAADSCDLRLVLRDAGGAPATPVWLYRWTRARDGGV</sequence>
<reference evidence="7 8" key="1">
    <citation type="submission" date="2023-01" db="EMBL/GenBank/DDBJ databases">
        <title>Complete genome sequence of Roseicyclus marinus strain Dej080120_10.</title>
        <authorList>
            <person name="Ueki S."/>
            <person name="Maruyama F."/>
        </authorList>
    </citation>
    <scope>NUCLEOTIDE SEQUENCE [LARGE SCALE GENOMIC DNA]</scope>
    <source>
        <strain evidence="7 8">Dej080120_10</strain>
    </source>
</reference>
<evidence type="ECO:0000313" key="7">
    <source>
        <dbReference type="EMBL" id="BDW85713.1"/>
    </source>
</evidence>
<dbReference type="InterPro" id="IPR011013">
    <property type="entry name" value="Gal_mutarotase_sf_dom"/>
</dbReference>
<dbReference type="GO" id="GO:0030288">
    <property type="term" value="C:outer membrane-bounded periplasmic space"/>
    <property type="evidence" value="ECO:0007669"/>
    <property type="project" value="TreeGrafter"/>
</dbReference>
<keyword evidence="8" id="KW-1185">Reference proteome</keyword>
<dbReference type="RefSeq" id="WP_338271518.1">
    <property type="nucleotide sequence ID" value="NZ_AP027266.1"/>
</dbReference>
<evidence type="ECO:0000256" key="2">
    <source>
        <dbReference type="ARBA" id="ARBA00005001"/>
    </source>
</evidence>
<name>A0AA48HA52_9RHOB</name>
<dbReference type="InterPro" id="IPR006311">
    <property type="entry name" value="TAT_signal"/>
</dbReference>